<dbReference type="AlphaFoldDB" id="A0A229SJM6"/>
<evidence type="ECO:0000313" key="2">
    <source>
        <dbReference type="EMBL" id="OXM59157.1"/>
    </source>
</evidence>
<dbReference type="Gene3D" id="3.60.40.10">
    <property type="entry name" value="PPM-type phosphatase domain"/>
    <property type="match status" value="1"/>
</dbReference>
<name>A0A229SJM6_9PSEU</name>
<evidence type="ECO:0000313" key="3">
    <source>
        <dbReference type="Proteomes" id="UP000215199"/>
    </source>
</evidence>
<reference evidence="3" key="1">
    <citation type="submission" date="2017-07" db="EMBL/GenBank/DDBJ databases">
        <title>Comparative genome mining reveals phylogenetic distribution patterns of secondary metabolites in Amycolatopsis.</title>
        <authorList>
            <person name="Adamek M."/>
            <person name="Alanjary M."/>
            <person name="Sales-Ortells H."/>
            <person name="Goodfellow M."/>
            <person name="Bull A.T."/>
            <person name="Kalinowski J."/>
            <person name="Ziemert N."/>
        </authorList>
    </citation>
    <scope>NUCLEOTIDE SEQUENCE [LARGE SCALE GENOMIC DNA]</scope>
    <source>
        <strain evidence="3">H5</strain>
    </source>
</reference>
<organism evidence="2 3">
    <name type="scientific">Amycolatopsis vastitatis</name>
    <dbReference type="NCBI Taxonomy" id="1905142"/>
    <lineage>
        <taxon>Bacteria</taxon>
        <taxon>Bacillati</taxon>
        <taxon>Actinomycetota</taxon>
        <taxon>Actinomycetes</taxon>
        <taxon>Pseudonocardiales</taxon>
        <taxon>Pseudonocardiaceae</taxon>
        <taxon>Amycolatopsis</taxon>
    </lineage>
</organism>
<gene>
    <name evidence="2" type="ORF">CF165_49175</name>
</gene>
<protein>
    <recommendedName>
        <fullName evidence="1">PPM-type phosphatase domain-containing protein</fullName>
    </recommendedName>
</protein>
<proteinExistence type="predicted"/>
<feature type="domain" description="PPM-type phosphatase" evidence="1">
    <location>
        <begin position="3"/>
        <end position="229"/>
    </location>
</feature>
<accession>A0A229SJM6</accession>
<dbReference type="Proteomes" id="UP000215199">
    <property type="component" value="Unassembled WGS sequence"/>
</dbReference>
<evidence type="ECO:0000259" key="1">
    <source>
        <dbReference type="SMART" id="SM00332"/>
    </source>
</evidence>
<dbReference type="RefSeq" id="WP_093954486.1">
    <property type="nucleotide sequence ID" value="NZ_NMUL01000093.1"/>
</dbReference>
<sequence length="245" mass="25437">MSTPPAKAIAGLASRRGRRPLLCDAASQFLFHNSGVLAVSVVDGIGNNEEVATIASLCAQASVRLGARKGVLPGVMTAAGLLEDSSDEMPTPDAVMALAVCRPAQPTAIGYLGDVAAYGWSGQNLNLLTTAHTKGERLRTAGAEEKFATKRDHIVITSLARATPTTVALAETLDEIVLLVSDGVHRTLSSQQIITILRKHGRDPSACANALVDAAAATGTRDDATAAVIIHDGSIHRDGMTQLGR</sequence>
<dbReference type="InterPro" id="IPR001932">
    <property type="entry name" value="PPM-type_phosphatase-like_dom"/>
</dbReference>
<dbReference type="Pfam" id="PF00481">
    <property type="entry name" value="PP2C"/>
    <property type="match status" value="1"/>
</dbReference>
<dbReference type="InterPro" id="IPR036457">
    <property type="entry name" value="PPM-type-like_dom_sf"/>
</dbReference>
<dbReference type="EMBL" id="NMUL01000093">
    <property type="protein sequence ID" value="OXM59157.1"/>
    <property type="molecule type" value="Genomic_DNA"/>
</dbReference>
<dbReference type="OrthoDB" id="9801841at2"/>
<dbReference type="SUPFAM" id="SSF81606">
    <property type="entry name" value="PP2C-like"/>
    <property type="match status" value="1"/>
</dbReference>
<keyword evidence="3" id="KW-1185">Reference proteome</keyword>
<dbReference type="SMART" id="SM00332">
    <property type="entry name" value="PP2Cc"/>
    <property type="match status" value="1"/>
</dbReference>
<comment type="caution">
    <text evidence="2">The sequence shown here is derived from an EMBL/GenBank/DDBJ whole genome shotgun (WGS) entry which is preliminary data.</text>
</comment>